<reference evidence="2 3" key="1">
    <citation type="journal article" date="2020" name="Int. J. Syst. Evol. Microbiol.">
        <title>Reclassification of Streptomyces castelarensis and Streptomyces sporoclivatus as later heterotypic synonyms of Streptomyces antimycoticus.</title>
        <authorList>
            <person name="Komaki H."/>
            <person name="Tamura T."/>
        </authorList>
    </citation>
    <scope>NUCLEOTIDE SEQUENCE [LARGE SCALE GENOMIC DNA]</scope>
    <source>
        <strain evidence="2 3">NBRC 13459</strain>
    </source>
</reference>
<evidence type="ECO:0000313" key="3">
    <source>
        <dbReference type="Proteomes" id="UP000301309"/>
    </source>
</evidence>
<keyword evidence="3" id="KW-1185">Reference proteome</keyword>
<proteinExistence type="predicted"/>
<feature type="compositionally biased region" description="Basic residues" evidence="1">
    <location>
        <begin position="110"/>
        <end position="121"/>
    </location>
</feature>
<feature type="region of interest" description="Disordered" evidence="1">
    <location>
        <begin position="1"/>
        <end position="130"/>
    </location>
</feature>
<evidence type="ECO:0000313" key="2">
    <source>
        <dbReference type="EMBL" id="GDY54856.1"/>
    </source>
</evidence>
<dbReference type="EMBL" id="BJHW01000001">
    <property type="protein sequence ID" value="GDY54856.1"/>
    <property type="molecule type" value="Genomic_DNA"/>
</dbReference>
<name>A0A4D4L6Q4_STRVO</name>
<feature type="compositionally biased region" description="Basic and acidic residues" evidence="1">
    <location>
        <begin position="43"/>
        <end position="53"/>
    </location>
</feature>
<comment type="caution">
    <text evidence="2">The sequence shown here is derived from an EMBL/GenBank/DDBJ whole genome shotgun (WGS) entry which is preliminary data.</text>
</comment>
<dbReference type="Proteomes" id="UP000301309">
    <property type="component" value="Unassembled WGS sequence"/>
</dbReference>
<protein>
    <submittedName>
        <fullName evidence="2">Uncharacterized protein</fullName>
    </submittedName>
</protein>
<evidence type="ECO:0000256" key="1">
    <source>
        <dbReference type="SAM" id="MobiDB-lite"/>
    </source>
</evidence>
<accession>A0A4D4L6Q4</accession>
<sequence length="130" mass="14304">MATAAKITTAMDKYEARASPAARSNSTEAHPARRTVSRMAVRLSDRPPPRERSAPAGRWMGGGVARYTTDPGARPIEPARRTRNRRPQQTNPRTANPEPPAQEDDPRTPGPRRRPLTHRPTKGPSGRNPS</sequence>
<dbReference type="AlphaFoldDB" id="A0A4D4L6Q4"/>
<organism evidence="2 3">
    <name type="scientific">Streptomyces violaceusniger</name>
    <dbReference type="NCBI Taxonomy" id="68280"/>
    <lineage>
        <taxon>Bacteria</taxon>
        <taxon>Bacillati</taxon>
        <taxon>Actinomycetota</taxon>
        <taxon>Actinomycetes</taxon>
        <taxon>Kitasatosporales</taxon>
        <taxon>Streptomycetaceae</taxon>
        <taxon>Streptomyces</taxon>
        <taxon>Streptomyces violaceusniger group</taxon>
    </lineage>
</organism>
<gene>
    <name evidence="2" type="ORF">SVIO_054790</name>
</gene>